<organism evidence="1 2">
    <name type="scientific">Euphydryas editha</name>
    <name type="common">Edith's checkerspot</name>
    <dbReference type="NCBI Taxonomy" id="104508"/>
    <lineage>
        <taxon>Eukaryota</taxon>
        <taxon>Metazoa</taxon>
        <taxon>Ecdysozoa</taxon>
        <taxon>Arthropoda</taxon>
        <taxon>Hexapoda</taxon>
        <taxon>Insecta</taxon>
        <taxon>Pterygota</taxon>
        <taxon>Neoptera</taxon>
        <taxon>Endopterygota</taxon>
        <taxon>Lepidoptera</taxon>
        <taxon>Glossata</taxon>
        <taxon>Ditrysia</taxon>
        <taxon>Papilionoidea</taxon>
        <taxon>Nymphalidae</taxon>
        <taxon>Nymphalinae</taxon>
        <taxon>Euphydryas</taxon>
    </lineage>
</organism>
<evidence type="ECO:0000313" key="1">
    <source>
        <dbReference type="EMBL" id="CAH2107818.1"/>
    </source>
</evidence>
<gene>
    <name evidence="1" type="ORF">EEDITHA_LOCUS21810</name>
</gene>
<accession>A0AAU9V999</accession>
<protein>
    <submittedName>
        <fullName evidence="1">Uncharacterized protein</fullName>
    </submittedName>
</protein>
<sequence length="150" mass="17668">MNTSFAHLGNEECKLCESYKLHEVTCKDIKECSENFCRIVATPLSIKWPDSITNKMPSNSYITKWRRFFQVYFSAELQKVVPRLDIIKIAIFCPRIIAFNESFVPLAQAKKKLNAVLWYEGVSRRKKEDIISAYRYFFFESKRDCTEITI</sequence>
<dbReference type="EMBL" id="CAKOGL010000030">
    <property type="protein sequence ID" value="CAH2107818.1"/>
    <property type="molecule type" value="Genomic_DNA"/>
</dbReference>
<dbReference type="Proteomes" id="UP001153954">
    <property type="component" value="Unassembled WGS sequence"/>
</dbReference>
<proteinExistence type="predicted"/>
<keyword evidence="2" id="KW-1185">Reference proteome</keyword>
<evidence type="ECO:0000313" key="2">
    <source>
        <dbReference type="Proteomes" id="UP001153954"/>
    </source>
</evidence>
<comment type="caution">
    <text evidence="1">The sequence shown here is derived from an EMBL/GenBank/DDBJ whole genome shotgun (WGS) entry which is preliminary data.</text>
</comment>
<dbReference type="AlphaFoldDB" id="A0AAU9V999"/>
<name>A0AAU9V999_EUPED</name>
<reference evidence="1" key="1">
    <citation type="submission" date="2022-03" db="EMBL/GenBank/DDBJ databases">
        <authorList>
            <person name="Tunstrom K."/>
        </authorList>
    </citation>
    <scope>NUCLEOTIDE SEQUENCE</scope>
</reference>